<keyword evidence="2" id="KW-0813">Transport</keyword>
<dbReference type="PANTHER" id="PTHR11616">
    <property type="entry name" value="SODIUM/CHLORIDE DEPENDENT TRANSPORTER"/>
    <property type="match status" value="1"/>
</dbReference>
<feature type="transmembrane region" description="Helical" evidence="6">
    <location>
        <begin position="215"/>
        <end position="237"/>
    </location>
</feature>
<gene>
    <name evidence="7" type="ORF">PGLA2088_LOCUS27048</name>
</gene>
<organism evidence="7 8">
    <name type="scientific">Polarella glacialis</name>
    <name type="common">Dinoflagellate</name>
    <dbReference type="NCBI Taxonomy" id="89957"/>
    <lineage>
        <taxon>Eukaryota</taxon>
        <taxon>Sar</taxon>
        <taxon>Alveolata</taxon>
        <taxon>Dinophyceae</taxon>
        <taxon>Suessiales</taxon>
        <taxon>Suessiaceae</taxon>
        <taxon>Polarella</taxon>
    </lineage>
</organism>
<dbReference type="InterPro" id="IPR000175">
    <property type="entry name" value="Na/ntran_symport"/>
</dbReference>
<evidence type="ECO:0000313" key="8">
    <source>
        <dbReference type="Proteomes" id="UP000626109"/>
    </source>
</evidence>
<dbReference type="PROSITE" id="PS50267">
    <property type="entry name" value="NA_NEUROTRAN_SYMP_3"/>
    <property type="match status" value="1"/>
</dbReference>
<feature type="transmembrane region" description="Helical" evidence="6">
    <location>
        <begin position="249"/>
        <end position="270"/>
    </location>
</feature>
<accession>A0A813K3Q1</accession>
<evidence type="ECO:0000313" key="7">
    <source>
        <dbReference type="EMBL" id="CAE8690670.1"/>
    </source>
</evidence>
<sequence>MADSVCLALLWTEDPNEGDVGHGCRAHRHASRAFDQVRDARWGRRRHRVLHREVRFGGARRFRHVGLGVQPDPLLFEPRLRCCHHHVQPHAAEGRTCRVVAVCNSAFSLVGVFAIFSIVGNITFRLNAAGGVLNKATGAMVATTVAEQARAGTGLAFIAIADGMRAFGSGTNAMFVLFFTVLLTLGLDSTFCFAETWVCYVEDYCLVKGSKPAKWKIVGCTCAVMYLMGLLFCTRMGIELLDTIDHYCITYYLLLGVALEAFMFTFDFGWRRLVVHLKLATLGNLRTPLGQDVIPSFFWRLAIHITMSVCSLFLFFYILSTDVVEPYGGYPVWMQGIGWSCLAALLAVTPLGFARSLKLGTGSTLPPLEQDEAALAAAFGIKSTLPPWGQNEESDLAEGATA</sequence>
<name>A0A813K3Q1_POLGL</name>
<evidence type="ECO:0000256" key="6">
    <source>
        <dbReference type="SAM" id="Phobius"/>
    </source>
</evidence>
<keyword evidence="4 6" id="KW-1133">Transmembrane helix</keyword>
<comment type="subcellular location">
    <subcellularLocation>
        <location evidence="1">Membrane</location>
        <topology evidence="1">Multi-pass membrane protein</topology>
    </subcellularLocation>
</comment>
<feature type="transmembrane region" description="Helical" evidence="6">
    <location>
        <begin position="332"/>
        <end position="353"/>
    </location>
</feature>
<reference evidence="7" key="1">
    <citation type="submission" date="2021-02" db="EMBL/GenBank/DDBJ databases">
        <authorList>
            <person name="Dougan E. K."/>
            <person name="Rhodes N."/>
            <person name="Thang M."/>
            <person name="Chan C."/>
        </authorList>
    </citation>
    <scope>NUCLEOTIDE SEQUENCE</scope>
</reference>
<feature type="transmembrane region" description="Helical" evidence="6">
    <location>
        <begin position="297"/>
        <end position="320"/>
    </location>
</feature>
<dbReference type="InterPro" id="IPR037272">
    <property type="entry name" value="SNS_sf"/>
</dbReference>
<dbReference type="EMBL" id="CAJNNW010027304">
    <property type="protein sequence ID" value="CAE8690670.1"/>
    <property type="molecule type" value="Genomic_DNA"/>
</dbReference>
<dbReference type="GO" id="GO:0035725">
    <property type="term" value="P:sodium ion transmembrane transport"/>
    <property type="evidence" value="ECO:0007669"/>
    <property type="project" value="TreeGrafter"/>
</dbReference>
<evidence type="ECO:0000256" key="4">
    <source>
        <dbReference type="ARBA" id="ARBA00022989"/>
    </source>
</evidence>
<evidence type="ECO:0000256" key="5">
    <source>
        <dbReference type="ARBA" id="ARBA00023136"/>
    </source>
</evidence>
<proteinExistence type="predicted"/>
<dbReference type="Pfam" id="PF00209">
    <property type="entry name" value="SNF"/>
    <property type="match status" value="1"/>
</dbReference>
<keyword evidence="5 6" id="KW-0472">Membrane</keyword>
<dbReference type="AlphaFoldDB" id="A0A813K3Q1"/>
<feature type="transmembrane region" description="Helical" evidence="6">
    <location>
        <begin position="173"/>
        <end position="194"/>
    </location>
</feature>
<dbReference type="GO" id="GO:0005886">
    <property type="term" value="C:plasma membrane"/>
    <property type="evidence" value="ECO:0007669"/>
    <property type="project" value="TreeGrafter"/>
</dbReference>
<dbReference type="SUPFAM" id="SSF161070">
    <property type="entry name" value="SNF-like"/>
    <property type="match status" value="1"/>
</dbReference>
<evidence type="ECO:0000256" key="2">
    <source>
        <dbReference type="ARBA" id="ARBA00022448"/>
    </source>
</evidence>
<feature type="transmembrane region" description="Helical" evidence="6">
    <location>
        <begin position="99"/>
        <end position="124"/>
    </location>
</feature>
<keyword evidence="3 6" id="KW-0812">Transmembrane</keyword>
<evidence type="ECO:0000256" key="3">
    <source>
        <dbReference type="ARBA" id="ARBA00022692"/>
    </source>
</evidence>
<protein>
    <submittedName>
        <fullName evidence="7">Uncharacterized protein</fullName>
    </submittedName>
</protein>
<dbReference type="Proteomes" id="UP000626109">
    <property type="component" value="Unassembled WGS sequence"/>
</dbReference>
<evidence type="ECO:0000256" key="1">
    <source>
        <dbReference type="ARBA" id="ARBA00004141"/>
    </source>
</evidence>
<dbReference type="PANTHER" id="PTHR11616:SF240">
    <property type="entry name" value="BLOATED TUBULES, ISOFORM B-RELATED"/>
    <property type="match status" value="1"/>
</dbReference>
<comment type="caution">
    <text evidence="7">The sequence shown here is derived from an EMBL/GenBank/DDBJ whole genome shotgun (WGS) entry which is preliminary data.</text>
</comment>